<evidence type="ECO:0000256" key="1">
    <source>
        <dbReference type="SAM" id="MobiDB-lite"/>
    </source>
</evidence>
<organism evidence="2 3">
    <name type="scientific">Mycena chlorophos</name>
    <name type="common">Agaric fungus</name>
    <name type="synonym">Agaricus chlorophos</name>
    <dbReference type="NCBI Taxonomy" id="658473"/>
    <lineage>
        <taxon>Eukaryota</taxon>
        <taxon>Fungi</taxon>
        <taxon>Dikarya</taxon>
        <taxon>Basidiomycota</taxon>
        <taxon>Agaricomycotina</taxon>
        <taxon>Agaricomycetes</taxon>
        <taxon>Agaricomycetidae</taxon>
        <taxon>Agaricales</taxon>
        <taxon>Marasmiineae</taxon>
        <taxon>Mycenaceae</taxon>
        <taxon>Mycena</taxon>
    </lineage>
</organism>
<evidence type="ECO:0000313" key="2">
    <source>
        <dbReference type="EMBL" id="GAT55379.1"/>
    </source>
</evidence>
<evidence type="ECO:0008006" key="4">
    <source>
        <dbReference type="Google" id="ProtNLM"/>
    </source>
</evidence>
<feature type="compositionally biased region" description="Polar residues" evidence="1">
    <location>
        <begin position="1"/>
        <end position="10"/>
    </location>
</feature>
<gene>
    <name evidence="2" type="ORF">MCHLO_12157</name>
</gene>
<proteinExistence type="predicted"/>
<keyword evidence="3" id="KW-1185">Reference proteome</keyword>
<name>A0ABQ0LWD2_MYCCL</name>
<dbReference type="Proteomes" id="UP000815677">
    <property type="component" value="Unassembled WGS sequence"/>
</dbReference>
<evidence type="ECO:0000313" key="3">
    <source>
        <dbReference type="Proteomes" id="UP000815677"/>
    </source>
</evidence>
<protein>
    <recommendedName>
        <fullName evidence="4">Hyaluronan/mRNA-binding protein domain-containing protein</fullName>
    </recommendedName>
</protein>
<reference evidence="2" key="1">
    <citation type="submission" date="2014-09" db="EMBL/GenBank/DDBJ databases">
        <title>Genome sequence of the luminous mushroom Mycena chlorophos for searching fungal bioluminescence genes.</title>
        <authorList>
            <person name="Tanaka Y."/>
            <person name="Kasuga D."/>
            <person name="Oba Y."/>
            <person name="Hase S."/>
            <person name="Sato K."/>
            <person name="Oba Y."/>
            <person name="Sakakibara Y."/>
        </authorList>
    </citation>
    <scope>NUCLEOTIDE SEQUENCE</scope>
</reference>
<feature type="compositionally biased region" description="Acidic residues" evidence="1">
    <location>
        <begin position="55"/>
        <end position="75"/>
    </location>
</feature>
<feature type="region of interest" description="Disordered" evidence="1">
    <location>
        <begin position="215"/>
        <end position="267"/>
    </location>
</feature>
<dbReference type="EMBL" id="DF849000">
    <property type="protein sequence ID" value="GAT55379.1"/>
    <property type="molecule type" value="Genomic_DNA"/>
</dbReference>
<feature type="region of interest" description="Disordered" evidence="1">
    <location>
        <begin position="1"/>
        <end position="147"/>
    </location>
</feature>
<sequence>MTRTARSASLRSMLKDRSENKTGVSGALRKNGGGAHNWGSLENERDLEFAGMDDGAAELEEDRASDDNNDTESLTDDASSSGSDEVALKKPTLSPTTTSDDIARRHGRLAAQGVRSPPPSSATPRTNEERSPLHTPIQSTPKPHSIPLTSHIFPHPLSQTQSILCTLCRRRRSRSCPSCTLPSVPSNRNPHCTILSKFSAHSTITVARPACFSSSSAAQQGERSRHTPNHGTFSTPKAALTPSADHIPSSHDPCPNQSRPSGERRSNSLTLAGVRDAGSCGVRIELEFSVAEARFC</sequence>
<accession>A0ABQ0LWD2</accession>